<feature type="transmembrane region" description="Helical" evidence="2">
    <location>
        <begin position="75"/>
        <end position="95"/>
    </location>
</feature>
<dbReference type="CDD" id="cd00371">
    <property type="entry name" value="HMA"/>
    <property type="match status" value="1"/>
</dbReference>
<sequence>MDSCDVASKQALARKDTRVRMYLITDAGFLQETIRSVACLVLLLGACYACRPVRLAAVDAYEWIKLQMLVAAHRMAWWSLLGLLSSSCCVIQILLNTLSLGCSGINSLLGPLRPHFIALTIITNSISLYVAYPFPFQWAPAAAGCGLSVVLTFTPEMLAAYTYRCKLPIDPNRQQELVGKSAIRMQLKTGTMGCISCVSKVRSVMECNKSVLTSSVDFENSLVSAHIHEEPGQVANAVAVALEKALQDSKFPVAFWTVEKLKEAVPNALQGGEISTGTGKGTARNKESLSTKLWSWTQVVIAGLLGSSCCLIQLVINILTAFNVIQGVGCTGFNKVLGPIRPQLRIVTAVWMAFSWYTATKRGWKKKRLVIHMAVFLCLTFLPEILVVTNSTPVASPTSNVQVLNLRVDGMGCEACQKHVKGVIDQWSGVIESAVDFKAGTAHVHVAKERVGGKGGFELEGLKKHLEIDGYYIDEL</sequence>
<evidence type="ECO:0000256" key="1">
    <source>
        <dbReference type="ARBA" id="ARBA00022723"/>
    </source>
</evidence>
<feature type="transmembrane region" description="Helical" evidence="2">
    <location>
        <begin position="369"/>
        <end position="388"/>
    </location>
</feature>
<dbReference type="SUPFAM" id="SSF55008">
    <property type="entry name" value="HMA, heavy metal-associated domain"/>
    <property type="match status" value="2"/>
</dbReference>
<keyword evidence="2" id="KW-0812">Transmembrane</keyword>
<dbReference type="AlphaFoldDB" id="A0A7S1NG36"/>
<evidence type="ECO:0000256" key="2">
    <source>
        <dbReference type="SAM" id="Phobius"/>
    </source>
</evidence>
<dbReference type="EMBL" id="HBGA01076294">
    <property type="protein sequence ID" value="CAD9017380.1"/>
    <property type="molecule type" value="Transcribed_RNA"/>
</dbReference>
<proteinExistence type="predicted"/>
<feature type="domain" description="HMA" evidence="3">
    <location>
        <begin position="406"/>
        <end position="446"/>
    </location>
</feature>
<protein>
    <recommendedName>
        <fullName evidence="3">HMA domain-containing protein</fullName>
    </recommendedName>
</protein>
<keyword evidence="1" id="KW-0479">Metal-binding</keyword>
<organism evidence="4">
    <name type="scientific">Eutreptiella gymnastica</name>
    <dbReference type="NCBI Taxonomy" id="73025"/>
    <lineage>
        <taxon>Eukaryota</taxon>
        <taxon>Discoba</taxon>
        <taxon>Euglenozoa</taxon>
        <taxon>Euglenida</taxon>
        <taxon>Spirocuta</taxon>
        <taxon>Euglenophyceae</taxon>
        <taxon>Eutreptiales</taxon>
        <taxon>Eutreptiaceae</taxon>
        <taxon>Eutreptiella</taxon>
    </lineage>
</organism>
<feature type="transmembrane region" description="Helical" evidence="2">
    <location>
        <begin position="138"/>
        <end position="163"/>
    </location>
</feature>
<accession>A0A7S1NG36</accession>
<name>A0A7S1NG36_9EUGL</name>
<dbReference type="InterPro" id="IPR017969">
    <property type="entry name" value="Heavy-metal-associated_CS"/>
</dbReference>
<feature type="transmembrane region" description="Helical" evidence="2">
    <location>
        <begin position="293"/>
        <end position="320"/>
    </location>
</feature>
<gene>
    <name evidence="4" type="ORF">EGYM00392_LOCUS28490</name>
</gene>
<evidence type="ECO:0000259" key="3">
    <source>
        <dbReference type="Pfam" id="PF00403"/>
    </source>
</evidence>
<reference evidence="4" key="1">
    <citation type="submission" date="2021-01" db="EMBL/GenBank/DDBJ databases">
        <authorList>
            <person name="Corre E."/>
            <person name="Pelletier E."/>
            <person name="Niang G."/>
            <person name="Scheremetjew M."/>
            <person name="Finn R."/>
            <person name="Kale V."/>
            <person name="Holt S."/>
            <person name="Cochrane G."/>
            <person name="Meng A."/>
            <person name="Brown T."/>
            <person name="Cohen L."/>
        </authorList>
    </citation>
    <scope>NUCLEOTIDE SEQUENCE</scope>
    <source>
        <strain evidence="4">NIES-381</strain>
    </source>
</reference>
<dbReference type="Pfam" id="PF00403">
    <property type="entry name" value="HMA"/>
    <property type="match status" value="1"/>
</dbReference>
<keyword evidence="2" id="KW-0472">Membrane</keyword>
<dbReference type="PROSITE" id="PS01047">
    <property type="entry name" value="HMA_1"/>
    <property type="match status" value="1"/>
</dbReference>
<feature type="transmembrane region" description="Helical" evidence="2">
    <location>
        <begin position="116"/>
        <end position="132"/>
    </location>
</feature>
<dbReference type="InterPro" id="IPR036163">
    <property type="entry name" value="HMA_dom_sf"/>
</dbReference>
<dbReference type="InterPro" id="IPR006121">
    <property type="entry name" value="HMA_dom"/>
</dbReference>
<keyword evidence="2" id="KW-1133">Transmembrane helix</keyword>
<dbReference type="Gene3D" id="3.30.70.100">
    <property type="match status" value="1"/>
</dbReference>
<evidence type="ECO:0000313" key="4">
    <source>
        <dbReference type="EMBL" id="CAD9017380.1"/>
    </source>
</evidence>
<dbReference type="GO" id="GO:0046872">
    <property type="term" value="F:metal ion binding"/>
    <property type="evidence" value="ECO:0007669"/>
    <property type="project" value="UniProtKB-KW"/>
</dbReference>